<keyword evidence="2" id="KW-0813">Transport</keyword>
<evidence type="ECO:0000313" key="11">
    <source>
        <dbReference type="Proteomes" id="UP000199062"/>
    </source>
</evidence>
<dbReference type="PRINTS" id="PR00157">
    <property type="entry name" value="PLASTOCYANIN"/>
</dbReference>
<dbReference type="AlphaFoldDB" id="A0A1I6KBM3"/>
<evidence type="ECO:0000256" key="8">
    <source>
        <dbReference type="SAM" id="MobiDB-lite"/>
    </source>
</evidence>
<keyword evidence="3 7" id="KW-0479">Metal-binding</keyword>
<dbReference type="GO" id="GO:0005507">
    <property type="term" value="F:copper ion binding"/>
    <property type="evidence" value="ECO:0007669"/>
    <property type="project" value="InterPro"/>
</dbReference>
<dbReference type="InterPro" id="IPR000923">
    <property type="entry name" value="BlueCu_1"/>
</dbReference>
<dbReference type="SUPFAM" id="SSF49503">
    <property type="entry name" value="Cupredoxins"/>
    <property type="match status" value="1"/>
</dbReference>
<evidence type="ECO:0000256" key="5">
    <source>
        <dbReference type="ARBA" id="ARBA00023008"/>
    </source>
</evidence>
<dbReference type="Gene3D" id="2.60.40.420">
    <property type="entry name" value="Cupredoxins - blue copper proteins"/>
    <property type="match status" value="1"/>
</dbReference>
<evidence type="ECO:0000256" key="7">
    <source>
        <dbReference type="PIRSR" id="PIRSR602387-1"/>
    </source>
</evidence>
<keyword evidence="6" id="KW-0472">Membrane</keyword>
<dbReference type="InterPro" id="IPR002387">
    <property type="entry name" value="Plastocyanin"/>
</dbReference>
<keyword evidence="5 7" id="KW-0186">Copper</keyword>
<keyword evidence="11" id="KW-1185">Reference proteome</keyword>
<accession>A0A1I6KBM3</accession>
<proteinExistence type="predicted"/>
<evidence type="ECO:0000256" key="6">
    <source>
        <dbReference type="ARBA" id="ARBA00023136"/>
    </source>
</evidence>
<evidence type="ECO:0000256" key="2">
    <source>
        <dbReference type="ARBA" id="ARBA00022448"/>
    </source>
</evidence>
<dbReference type="PANTHER" id="PTHR34192:SF10">
    <property type="entry name" value="PLASTOCYANIN MAJOR ISOFORM, CHLOROPLASTIC-RELATED"/>
    <property type="match status" value="1"/>
</dbReference>
<feature type="binding site" evidence="7">
    <location>
        <position position="146"/>
    </location>
    <ligand>
        <name>Cu cation</name>
        <dbReference type="ChEBI" id="CHEBI:23378"/>
    </ligand>
</feature>
<comment type="cofactor">
    <cofactor evidence="7">
        <name>Cu(2+)</name>
        <dbReference type="ChEBI" id="CHEBI:29036"/>
    </cofactor>
    <text evidence="7">The crystal structure with reduced Cu(1+) has also been determined.</text>
</comment>
<feature type="binding site" evidence="7">
    <location>
        <position position="83"/>
    </location>
    <ligand>
        <name>Cu cation</name>
        <dbReference type="ChEBI" id="CHEBI:23378"/>
    </ligand>
</feature>
<dbReference type="OrthoDB" id="186995at2157"/>
<organism evidence="10 11">
    <name type="scientific">Halomicrobium zhouii</name>
    <dbReference type="NCBI Taxonomy" id="767519"/>
    <lineage>
        <taxon>Archaea</taxon>
        <taxon>Methanobacteriati</taxon>
        <taxon>Methanobacteriota</taxon>
        <taxon>Stenosarchaea group</taxon>
        <taxon>Halobacteria</taxon>
        <taxon>Halobacteriales</taxon>
        <taxon>Haloarculaceae</taxon>
        <taxon>Halomicrobium</taxon>
    </lineage>
</organism>
<feature type="binding site" evidence="7">
    <location>
        <position position="141"/>
    </location>
    <ligand>
        <name>Cu cation</name>
        <dbReference type="ChEBI" id="CHEBI:23378"/>
    </ligand>
</feature>
<dbReference type="InterPro" id="IPR008972">
    <property type="entry name" value="Cupredoxin"/>
</dbReference>
<comment type="subcellular location">
    <subcellularLocation>
        <location evidence="1">Membrane</location>
    </subcellularLocation>
</comment>
<evidence type="ECO:0000259" key="9">
    <source>
        <dbReference type="Pfam" id="PF00127"/>
    </source>
</evidence>
<sequence length="153" mass="15506">MRRRTLLGTIAGSSLAGLAGCSSDGDDGSGGDGGDGSGDDSGDGGAEGNEVAVAPGGSLTFSPETISVSTGTTVTWTFESPTHNVSCNPDHDSAGAVSLPEDAEPFASYEGDDRFATNEEGETFEHTFEVEGTYDYVCVPHVTSGMVGTVEVE</sequence>
<evidence type="ECO:0000313" key="10">
    <source>
        <dbReference type="EMBL" id="SFR88418.1"/>
    </source>
</evidence>
<dbReference type="PROSITE" id="PS51257">
    <property type="entry name" value="PROKAR_LIPOPROTEIN"/>
    <property type="match status" value="1"/>
</dbReference>
<feature type="domain" description="Blue (type 1) copper" evidence="9">
    <location>
        <begin position="54"/>
        <end position="153"/>
    </location>
</feature>
<feature type="binding site" evidence="7">
    <location>
        <position position="138"/>
    </location>
    <ligand>
        <name>Cu cation</name>
        <dbReference type="ChEBI" id="CHEBI:23378"/>
    </ligand>
</feature>
<dbReference type="GO" id="GO:0016020">
    <property type="term" value="C:membrane"/>
    <property type="evidence" value="ECO:0007669"/>
    <property type="project" value="UniProtKB-SubCell"/>
</dbReference>
<name>A0A1I6KBM3_9EURY</name>
<evidence type="ECO:0000256" key="4">
    <source>
        <dbReference type="ARBA" id="ARBA00022982"/>
    </source>
</evidence>
<feature type="region of interest" description="Disordered" evidence="8">
    <location>
        <begin position="17"/>
        <end position="65"/>
    </location>
</feature>
<protein>
    <submittedName>
        <fullName evidence="10">Plastocyanin</fullName>
    </submittedName>
</protein>
<reference evidence="10 11" key="1">
    <citation type="submission" date="2016-10" db="EMBL/GenBank/DDBJ databases">
        <authorList>
            <person name="de Groot N.N."/>
        </authorList>
    </citation>
    <scope>NUCLEOTIDE SEQUENCE [LARGE SCALE GENOMIC DNA]</scope>
    <source>
        <strain evidence="10 11">CGMCC 1.10457</strain>
    </source>
</reference>
<gene>
    <name evidence="10" type="ORF">SAMN05216559_0485</name>
</gene>
<dbReference type="PANTHER" id="PTHR34192">
    <property type="entry name" value="PLASTOCYANIN MAJOR ISOFORM, CHLOROPLASTIC-RELATED"/>
    <property type="match status" value="1"/>
</dbReference>
<dbReference type="GO" id="GO:0009055">
    <property type="term" value="F:electron transfer activity"/>
    <property type="evidence" value="ECO:0007669"/>
    <property type="project" value="InterPro"/>
</dbReference>
<dbReference type="RefSeq" id="WP_089813532.1">
    <property type="nucleotide sequence ID" value="NZ_FOZK01000001.1"/>
</dbReference>
<evidence type="ECO:0000256" key="1">
    <source>
        <dbReference type="ARBA" id="ARBA00004370"/>
    </source>
</evidence>
<dbReference type="PROSITE" id="PS00196">
    <property type="entry name" value="COPPER_BLUE"/>
    <property type="match status" value="1"/>
</dbReference>
<dbReference type="InterPro" id="IPR028871">
    <property type="entry name" value="BlueCu_1_BS"/>
</dbReference>
<dbReference type="EMBL" id="FOZK01000001">
    <property type="protein sequence ID" value="SFR88418.1"/>
    <property type="molecule type" value="Genomic_DNA"/>
</dbReference>
<evidence type="ECO:0000256" key="3">
    <source>
        <dbReference type="ARBA" id="ARBA00022723"/>
    </source>
</evidence>
<dbReference type="Proteomes" id="UP000199062">
    <property type="component" value="Unassembled WGS sequence"/>
</dbReference>
<dbReference type="Pfam" id="PF00127">
    <property type="entry name" value="Copper-bind"/>
    <property type="match status" value="1"/>
</dbReference>
<dbReference type="STRING" id="767519.SAMN05216559_0485"/>
<keyword evidence="4" id="KW-0249">Electron transport</keyword>